<evidence type="ECO:0000256" key="8">
    <source>
        <dbReference type="ARBA" id="ARBA00067477"/>
    </source>
</evidence>
<dbReference type="GO" id="GO:0006886">
    <property type="term" value="P:intracellular protein transport"/>
    <property type="evidence" value="ECO:0007669"/>
    <property type="project" value="TreeGrafter"/>
</dbReference>
<dbReference type="Pfam" id="PF00566">
    <property type="entry name" value="RabGAP-TBC"/>
    <property type="match status" value="1"/>
</dbReference>
<evidence type="ECO:0000313" key="12">
    <source>
        <dbReference type="Proteomes" id="UP000695562"/>
    </source>
</evidence>
<organism evidence="11 12">
    <name type="scientific">Polysphondylium violaceum</name>
    <dbReference type="NCBI Taxonomy" id="133409"/>
    <lineage>
        <taxon>Eukaryota</taxon>
        <taxon>Amoebozoa</taxon>
        <taxon>Evosea</taxon>
        <taxon>Eumycetozoa</taxon>
        <taxon>Dictyostelia</taxon>
        <taxon>Dictyosteliales</taxon>
        <taxon>Dictyosteliaceae</taxon>
        <taxon>Polysphondylium</taxon>
    </lineage>
</organism>
<evidence type="ECO:0000256" key="3">
    <source>
        <dbReference type="ARBA" id="ARBA00022468"/>
    </source>
</evidence>
<evidence type="ECO:0000256" key="5">
    <source>
        <dbReference type="ARBA" id="ARBA00023136"/>
    </source>
</evidence>
<feature type="region of interest" description="Disordered" evidence="9">
    <location>
        <begin position="388"/>
        <end position="466"/>
    </location>
</feature>
<dbReference type="GO" id="GO:0016020">
    <property type="term" value="C:membrane"/>
    <property type="evidence" value="ECO:0007669"/>
    <property type="project" value="UniProtKB-SubCell"/>
</dbReference>
<evidence type="ECO:0000313" key="11">
    <source>
        <dbReference type="EMBL" id="KAF2075937.1"/>
    </source>
</evidence>
<dbReference type="OrthoDB" id="10263206at2759"/>
<accession>A0A8J4PZN9</accession>
<gene>
    <name evidence="11" type="ORF">CYY_002740</name>
</gene>
<dbReference type="Gene3D" id="1.10.472.80">
    <property type="entry name" value="Ypt/Rab-GAP domain of gyp1p, domain 3"/>
    <property type="match status" value="1"/>
</dbReference>
<dbReference type="PROSITE" id="PS50086">
    <property type="entry name" value="TBC_RABGAP"/>
    <property type="match status" value="1"/>
</dbReference>
<dbReference type="Gene3D" id="1.10.8.270">
    <property type="entry name" value="putative rabgap domain of human tbc1 domain family member 14 like domains"/>
    <property type="match status" value="1"/>
</dbReference>
<evidence type="ECO:0000256" key="9">
    <source>
        <dbReference type="SAM" id="MobiDB-lite"/>
    </source>
</evidence>
<keyword evidence="3" id="KW-0343">GTPase activation</keyword>
<evidence type="ECO:0000256" key="4">
    <source>
        <dbReference type="ARBA" id="ARBA00022490"/>
    </source>
</evidence>
<dbReference type="AlphaFoldDB" id="A0A8J4PZN9"/>
<comment type="caution">
    <text evidence="11">The sequence shown here is derived from an EMBL/GenBank/DDBJ whole genome shotgun (WGS) entry which is preliminary data.</text>
</comment>
<keyword evidence="12" id="KW-1185">Reference proteome</keyword>
<comment type="function">
    <text evidence="6">Acts as a GTPase-activating protein for RAB35. Together with RAB35 may be involved in regulation of insulin-induced glucose transporter SLC2A4/GLUT4 translocation to the plasma membrane in adipocytes.</text>
</comment>
<evidence type="ECO:0000256" key="7">
    <source>
        <dbReference type="ARBA" id="ARBA00064536"/>
    </source>
</evidence>
<dbReference type="Proteomes" id="UP000695562">
    <property type="component" value="Unassembled WGS sequence"/>
</dbReference>
<feature type="compositionally biased region" description="Low complexity" evidence="9">
    <location>
        <begin position="437"/>
        <end position="465"/>
    </location>
</feature>
<feature type="domain" description="Rab-GAP TBC" evidence="10">
    <location>
        <begin position="58"/>
        <end position="302"/>
    </location>
</feature>
<dbReference type="SUPFAM" id="SSF47923">
    <property type="entry name" value="Ypt/Rab-GAP domain of gyp1p"/>
    <property type="match status" value="2"/>
</dbReference>
<sequence length="487" mass="55604">MSFDPIQTTSSPNPSPPPAAVISNNISYKERVHYYKEALKPNVIDISIIQHLAEQGIPESHGLRSLYWKILLRYLPLDRTKWDSFLEKSRGGYKGFVDELMIDPHDLGERPPEADHPLSVSVDSKWNEYFKDQNILVDIEKDVRRTFPSLHFFNHQQEEGKTIHYEALRRILFIYAKLNPGIRYVQGMNEILGPIYYIFAIDPDENYKQHAEADAFYCFTNIMSEIRDNFCKSLDKSESGIIFNIKKLNRILKEKDRELWNDLEEKKLNPQFYSFRWITLLLSQEFELPDVLRLWDSLFSDPNRFDFLYYFCCSMLICVRDQLLSFTFADSLKLLQSYPAHIDFHTIYATALSLKNGTFKLNSANVLESGQSYIRFFNPFSLGSYGSSNSSNSNNNTLNSTSPTTTTAAAATSSPSPSTSSPNVHKTTDSVSPPPSNNNVNNPSNSNSPNLNSMNDQSTSSSTSTPPLIKGFFAKYFDSNGNAKQKY</sequence>
<dbReference type="GO" id="GO:0005096">
    <property type="term" value="F:GTPase activator activity"/>
    <property type="evidence" value="ECO:0007669"/>
    <property type="project" value="UniProtKB-KW"/>
</dbReference>
<dbReference type="InterPro" id="IPR000195">
    <property type="entry name" value="Rab-GAP-TBC_dom"/>
</dbReference>
<evidence type="ECO:0000256" key="6">
    <source>
        <dbReference type="ARBA" id="ARBA00059763"/>
    </source>
</evidence>
<feature type="compositionally biased region" description="Low complexity" evidence="9">
    <location>
        <begin position="388"/>
        <end position="423"/>
    </location>
</feature>
<dbReference type="PANTHER" id="PTHR22957:SF27">
    <property type="entry name" value="TBC1 DOMAIN FAMILY MEMBER 13"/>
    <property type="match status" value="1"/>
</dbReference>
<comment type="subcellular location">
    <subcellularLocation>
        <location evidence="2">Cytoplasm</location>
    </subcellularLocation>
    <subcellularLocation>
        <location evidence="1">Membrane</location>
    </subcellularLocation>
</comment>
<dbReference type="FunFam" id="1.10.8.270:FF:000019">
    <property type="entry name" value="TBC1 domain family member 13"/>
    <property type="match status" value="1"/>
</dbReference>
<evidence type="ECO:0000256" key="2">
    <source>
        <dbReference type="ARBA" id="ARBA00004496"/>
    </source>
</evidence>
<dbReference type="InterPro" id="IPR035969">
    <property type="entry name" value="Rab-GAP_TBC_sf"/>
</dbReference>
<dbReference type="PANTHER" id="PTHR22957">
    <property type="entry name" value="TBC1 DOMAIN FAMILY MEMBER GTPASE-ACTIVATING PROTEIN"/>
    <property type="match status" value="1"/>
</dbReference>
<name>A0A8J4PZN9_9MYCE</name>
<proteinExistence type="predicted"/>
<evidence type="ECO:0000259" key="10">
    <source>
        <dbReference type="PROSITE" id="PS50086"/>
    </source>
</evidence>
<dbReference type="EMBL" id="AJWJ01000079">
    <property type="protein sequence ID" value="KAF2075937.1"/>
    <property type="molecule type" value="Genomic_DNA"/>
</dbReference>
<reference evidence="11" key="1">
    <citation type="submission" date="2020-01" db="EMBL/GenBank/DDBJ databases">
        <title>Development of genomics and gene disruption for Polysphondylium violaceum indicates a role for the polyketide synthase stlB in stalk morphogenesis.</title>
        <authorList>
            <person name="Narita B."/>
            <person name="Kawabe Y."/>
            <person name="Kin K."/>
            <person name="Saito T."/>
            <person name="Gibbs R."/>
            <person name="Kuspa A."/>
            <person name="Muzny D."/>
            <person name="Queller D."/>
            <person name="Richards S."/>
            <person name="Strassman J."/>
            <person name="Sucgang R."/>
            <person name="Worley K."/>
            <person name="Schaap P."/>
        </authorList>
    </citation>
    <scope>NUCLEOTIDE SEQUENCE</scope>
    <source>
        <strain evidence="11">QSvi11</strain>
    </source>
</reference>
<evidence type="ECO:0000256" key="1">
    <source>
        <dbReference type="ARBA" id="ARBA00004370"/>
    </source>
</evidence>
<comment type="subunit">
    <text evidence="7">Interacts with RAB1A and RAB10; in a GTP-dependent manner.</text>
</comment>
<dbReference type="FunFam" id="1.10.472.80:FF:000009">
    <property type="entry name" value="TBC1 domain family member 13"/>
    <property type="match status" value="1"/>
</dbReference>
<keyword evidence="5" id="KW-0472">Membrane</keyword>
<keyword evidence="4" id="KW-0963">Cytoplasm</keyword>
<dbReference type="GO" id="GO:0005737">
    <property type="term" value="C:cytoplasm"/>
    <property type="evidence" value="ECO:0007669"/>
    <property type="project" value="UniProtKB-SubCell"/>
</dbReference>
<protein>
    <recommendedName>
        <fullName evidence="8">TBC1 domain family member 13</fullName>
    </recommendedName>
</protein>
<dbReference type="SMART" id="SM00164">
    <property type="entry name" value="TBC"/>
    <property type="match status" value="1"/>
</dbReference>